<reference evidence="1 2" key="1">
    <citation type="journal article" date="2012" name="Stand. Genomic Sci.">
        <title>Complete genome sequence of Pyrobaculum oguniense.</title>
        <authorList>
            <person name="Bernick D.L."/>
            <person name="Karplus K."/>
            <person name="Lui L.M."/>
            <person name="Coker J.K."/>
            <person name="Murphy J.N."/>
            <person name="Chan P.P."/>
            <person name="Cozen A.E."/>
            <person name="Lowe T.M."/>
        </authorList>
    </citation>
    <scope>NUCLEOTIDE SEQUENCE [LARGE SCALE GENOMIC DNA]</scope>
    <source>
        <strain evidence="1 2">TE7</strain>
    </source>
</reference>
<dbReference type="KEGG" id="pog:Pogu_2312"/>
<evidence type="ECO:0000313" key="1">
    <source>
        <dbReference type="EMBL" id="AFA40339.1"/>
    </source>
</evidence>
<dbReference type="EMBL" id="CP003316">
    <property type="protein sequence ID" value="AFA40339.1"/>
    <property type="molecule type" value="Genomic_DNA"/>
</dbReference>
<organism evidence="1 2">
    <name type="scientific">Pyrobaculum oguniense (strain DSM 13380 / JCM 10595 / TE7)</name>
    <dbReference type="NCBI Taxonomy" id="698757"/>
    <lineage>
        <taxon>Archaea</taxon>
        <taxon>Thermoproteota</taxon>
        <taxon>Thermoprotei</taxon>
        <taxon>Thermoproteales</taxon>
        <taxon>Thermoproteaceae</taxon>
        <taxon>Pyrobaculum</taxon>
    </lineage>
</organism>
<protein>
    <submittedName>
        <fullName evidence="1">Uncharacterized protein</fullName>
    </submittedName>
</protein>
<accession>H6QBI8</accession>
<evidence type="ECO:0000313" key="2">
    <source>
        <dbReference type="Proteomes" id="UP000009062"/>
    </source>
</evidence>
<name>H6QBI8_PYROT</name>
<dbReference type="HOGENOM" id="CLU_2968602_0_0_2"/>
<dbReference type="Proteomes" id="UP000009062">
    <property type="component" value="Chromosome"/>
</dbReference>
<sequence length="58" mass="6454">MELPKIAVKALLTLMLVVALVHADSWQNCVNNWVVNQGIYDSSGNYIKIDYGVCVQKS</sequence>
<gene>
    <name evidence="1" type="ordered locus">Pogu_2312</name>
</gene>
<dbReference type="STRING" id="698757.Pogu_2312"/>
<proteinExistence type="predicted"/>
<keyword evidence="2" id="KW-1185">Reference proteome</keyword>
<dbReference type="AlphaFoldDB" id="H6QBI8"/>